<evidence type="ECO:0000313" key="3">
    <source>
        <dbReference type="Proteomes" id="UP000254589"/>
    </source>
</evidence>
<evidence type="ECO:0000313" key="2">
    <source>
        <dbReference type="EMBL" id="SUA88980.1"/>
    </source>
</evidence>
<feature type="region of interest" description="Disordered" evidence="1">
    <location>
        <begin position="625"/>
        <end position="647"/>
    </location>
</feature>
<comment type="caution">
    <text evidence="2">The sequence shown here is derived from an EMBL/GenBank/DDBJ whole genome shotgun (WGS) entry which is preliminary data.</text>
</comment>
<reference evidence="2 3" key="1">
    <citation type="submission" date="2018-06" db="EMBL/GenBank/DDBJ databases">
        <authorList>
            <consortium name="Pathogen Informatics"/>
            <person name="Doyle S."/>
        </authorList>
    </citation>
    <scope>NUCLEOTIDE SEQUENCE [LARGE SCALE GENOMIC DNA]</scope>
    <source>
        <strain evidence="2 3">NCTC13159</strain>
    </source>
</reference>
<proteinExistence type="predicted"/>
<dbReference type="RefSeq" id="WP_147284515.1">
    <property type="nucleotide sequence ID" value="NZ_CP010310.2"/>
</dbReference>
<dbReference type="AlphaFoldDB" id="A0AAJ4Z8Y3"/>
<organism evidence="2 3">
    <name type="scientific">Pandoraea pulmonicola</name>
    <dbReference type="NCBI Taxonomy" id="93221"/>
    <lineage>
        <taxon>Bacteria</taxon>
        <taxon>Pseudomonadati</taxon>
        <taxon>Pseudomonadota</taxon>
        <taxon>Betaproteobacteria</taxon>
        <taxon>Burkholderiales</taxon>
        <taxon>Burkholderiaceae</taxon>
        <taxon>Pandoraea</taxon>
    </lineage>
</organism>
<accession>A0AAJ4Z8Y3</accession>
<dbReference type="EMBL" id="UGSJ01000001">
    <property type="protein sequence ID" value="SUA88980.1"/>
    <property type="molecule type" value="Genomic_DNA"/>
</dbReference>
<name>A0AAJ4Z8Y3_PANPU</name>
<sequence>MNETSSAGGDVFNARDLAPPEVAQRFLPPPAFERLLSKAHCILEGPRGSGKTTLLRMLTPEAYALWRQHVQGEDINFIGIFVPADVRWAKQLSLRVARIVDPVGQDLLQQSVFSVAVGLALIDTIQRCVELEPKFGAAHPLLFFPASRQIQADIVSVLAEVWLLDVPVPSFNGIRLALRKRQIQLSSVASLLAEGTSAKEVREKYPYITSTWLDNLVSAIESVNDVLERPNQLWAVLLDELEIVPQALLQTIVDALRSTSNKVRFKLALSPTGSDLIPVGQAGASSSFEDYRPIKLWYEKKGDARAFASRLFAASLSRALDQAIDVSTLHRILGASWSTEDFDDDSKSSEDIQLLNIKDTPAMQRARVSAFSTLYAKDESFRHLLDEKKIDPRNPPYKDATPEGILVRKITQLVFHRVREIESYTYANGAKRKGGRRGPHGYFGVPNIIDLTEGNPRWVLTMVEALVSASKADGHALSTPTVQSAAIRDFVQQMSAKLMVYPTKAAASGRRWTPHDFVKALGHSISTVLFDGPFNTDPAMSFLVDQTSIDQFDEYIKTAIDLGALVILRGGGPAPLAAGGSVQTLVGARVRITYRLAPEFRLPLLYVKEQKMSAALRAGELLSTSDKGRTTSKGTQTGLLEGESETHPVQWRLI</sequence>
<protein>
    <submittedName>
        <fullName evidence="2">Uncharacterized protein</fullName>
    </submittedName>
</protein>
<dbReference type="InterPro" id="IPR056955">
    <property type="entry name" value="ORC-CDC6-like"/>
</dbReference>
<evidence type="ECO:0000256" key="1">
    <source>
        <dbReference type="SAM" id="MobiDB-lite"/>
    </source>
</evidence>
<gene>
    <name evidence="2" type="ORF">NCTC13159_00437</name>
</gene>
<dbReference type="InterPro" id="IPR027417">
    <property type="entry name" value="P-loop_NTPase"/>
</dbReference>
<dbReference type="SUPFAM" id="SSF52540">
    <property type="entry name" value="P-loop containing nucleoside triphosphate hydrolases"/>
    <property type="match status" value="1"/>
</dbReference>
<dbReference type="Pfam" id="PF24389">
    <property type="entry name" value="ORC-CDC6-like"/>
    <property type="match status" value="1"/>
</dbReference>
<dbReference type="Proteomes" id="UP000254589">
    <property type="component" value="Unassembled WGS sequence"/>
</dbReference>